<name>V6LM57_9EUKA</name>
<reference evidence="12" key="2">
    <citation type="submission" date="2020-12" db="EMBL/GenBank/DDBJ databases">
        <title>New Spironucleus salmonicida genome in near-complete chromosomes.</title>
        <authorList>
            <person name="Xu F."/>
            <person name="Kurt Z."/>
            <person name="Jimenez-Gonzalez A."/>
            <person name="Astvaldsson A."/>
            <person name="Andersson J.O."/>
            <person name="Svard S.G."/>
        </authorList>
    </citation>
    <scope>NUCLEOTIDE SEQUENCE</scope>
    <source>
        <strain evidence="12">ATCC 50377</strain>
    </source>
</reference>
<dbReference type="EMBL" id="AUWU02000005">
    <property type="protein sequence ID" value="KAH0573207.1"/>
    <property type="molecule type" value="Genomic_DNA"/>
</dbReference>
<feature type="binding site" evidence="9">
    <location>
        <position position="47"/>
    </location>
    <ligand>
        <name>ATP</name>
        <dbReference type="ChEBI" id="CHEBI:30616"/>
    </ligand>
</feature>
<dbReference type="InterPro" id="IPR011009">
    <property type="entry name" value="Kinase-like_dom_sf"/>
</dbReference>
<dbReference type="SMART" id="SM00220">
    <property type="entry name" value="S_TKc"/>
    <property type="match status" value="1"/>
</dbReference>
<keyword evidence="13" id="KW-1185">Reference proteome</keyword>
<accession>V6LM57</accession>
<dbReference type="InterPro" id="IPR000719">
    <property type="entry name" value="Prot_kinase_dom"/>
</dbReference>
<gene>
    <name evidence="11" type="ORF">SS50377_18627</name>
    <name evidence="12" type="ORF">SS50377_25327</name>
</gene>
<comment type="catalytic activity">
    <reaction evidence="8">
        <text>L-seryl-[protein] + ATP = O-phospho-L-seryl-[protein] + ADP + H(+)</text>
        <dbReference type="Rhea" id="RHEA:17989"/>
        <dbReference type="Rhea" id="RHEA-COMP:9863"/>
        <dbReference type="Rhea" id="RHEA-COMP:11604"/>
        <dbReference type="ChEBI" id="CHEBI:15378"/>
        <dbReference type="ChEBI" id="CHEBI:29999"/>
        <dbReference type="ChEBI" id="CHEBI:30616"/>
        <dbReference type="ChEBI" id="CHEBI:83421"/>
        <dbReference type="ChEBI" id="CHEBI:456216"/>
        <dbReference type="EC" id="2.7.11.1"/>
    </reaction>
</comment>
<reference evidence="11 12" key="1">
    <citation type="journal article" date="2014" name="PLoS Genet.">
        <title>The Genome of Spironucleus salmonicida Highlights a Fish Pathogen Adapted to Fluctuating Environments.</title>
        <authorList>
            <person name="Xu F."/>
            <person name="Jerlstrom-Hultqvist J."/>
            <person name="Einarsson E."/>
            <person name="Astvaldsson A."/>
            <person name="Svard S.G."/>
            <person name="Andersson J.O."/>
        </authorList>
    </citation>
    <scope>NUCLEOTIDE SEQUENCE</scope>
    <source>
        <strain evidence="12">ATCC 50377</strain>
    </source>
</reference>
<keyword evidence="2" id="KW-0723">Serine/threonine-protein kinase</keyword>
<dbReference type="InterPro" id="IPR017441">
    <property type="entry name" value="Protein_kinase_ATP_BS"/>
</dbReference>
<dbReference type="SUPFAM" id="SSF56112">
    <property type="entry name" value="Protein kinase-like (PK-like)"/>
    <property type="match status" value="1"/>
</dbReference>
<dbReference type="Gene3D" id="1.10.510.10">
    <property type="entry name" value="Transferase(Phosphotransferase) domain 1"/>
    <property type="match status" value="1"/>
</dbReference>
<dbReference type="GO" id="GO:0004674">
    <property type="term" value="F:protein serine/threonine kinase activity"/>
    <property type="evidence" value="ECO:0007669"/>
    <property type="project" value="UniProtKB-KW"/>
</dbReference>
<dbReference type="PROSITE" id="PS00108">
    <property type="entry name" value="PROTEIN_KINASE_ST"/>
    <property type="match status" value="1"/>
</dbReference>
<dbReference type="AlphaFoldDB" id="V6LM57"/>
<dbReference type="InterPro" id="IPR008271">
    <property type="entry name" value="Ser/Thr_kinase_AS"/>
</dbReference>
<proteinExistence type="predicted"/>
<dbReference type="PANTHER" id="PTHR24356:SF418">
    <property type="entry name" value="SERINE_THREONINE-PROTEIN KINASE WARTS"/>
    <property type="match status" value="1"/>
</dbReference>
<keyword evidence="5 11" id="KW-0418">Kinase</keyword>
<dbReference type="GO" id="GO:0035556">
    <property type="term" value="P:intracellular signal transduction"/>
    <property type="evidence" value="ECO:0007669"/>
    <property type="project" value="TreeGrafter"/>
</dbReference>
<evidence type="ECO:0000256" key="7">
    <source>
        <dbReference type="ARBA" id="ARBA00047899"/>
    </source>
</evidence>
<dbReference type="PANTHER" id="PTHR24356">
    <property type="entry name" value="SERINE/THREONINE-PROTEIN KINASE"/>
    <property type="match status" value="1"/>
</dbReference>
<evidence type="ECO:0000313" key="12">
    <source>
        <dbReference type="EMBL" id="KAH0573207.1"/>
    </source>
</evidence>
<protein>
    <recommendedName>
        <fullName evidence="1">non-specific serine/threonine protein kinase</fullName>
        <ecNumber evidence="1">2.7.11.1</ecNumber>
    </recommendedName>
</protein>
<dbReference type="VEuPathDB" id="GiardiaDB:SS50377_25327"/>
<organism evidence="11">
    <name type="scientific">Spironucleus salmonicida</name>
    <dbReference type="NCBI Taxonomy" id="348837"/>
    <lineage>
        <taxon>Eukaryota</taxon>
        <taxon>Metamonada</taxon>
        <taxon>Diplomonadida</taxon>
        <taxon>Hexamitidae</taxon>
        <taxon>Hexamitinae</taxon>
        <taxon>Spironucleus</taxon>
    </lineage>
</organism>
<dbReference type="Gene3D" id="3.30.200.20">
    <property type="entry name" value="Phosphorylase Kinase, domain 1"/>
    <property type="match status" value="1"/>
</dbReference>
<dbReference type="EMBL" id="KI546167">
    <property type="protein sequence ID" value="EST41794.1"/>
    <property type="molecule type" value="Genomic_DNA"/>
</dbReference>
<dbReference type="PROSITE" id="PS50011">
    <property type="entry name" value="PROTEIN_KINASE_DOM"/>
    <property type="match status" value="1"/>
</dbReference>
<sequence length="633" mass="73385">MQIPGLSGSEQSIELDKYRIHEEIGSGAFGVIYRATKITDGQEVAMKIINTQLLKTESDKNSLQAEVNAFIYFRDLHFVIKALNRFTYEQYQIIVMEFAPMDLSQIIKTYNKLPPKYIQIIIAQIVEGFCQIHNAGFSHRDVKPQNILINRNGHVRISDFGTIKKMPDDEFEMSKGLEPFVRRRTRLSSGRQSNLQTPRQTQAQSFVGTQQYQAPEIQNAKAYYSSPTDIYGIGLISFELASGLPYFALKDNAEKYFDAMPENLRNFTLKCLEKNPYSRFQGGWKMLKEFEYFQGINFDKLEQFQLVNVLEIKKDIMQAQRTNMKLNKQFNISDHKIVLKTAQLKKFLLLQENCIYYLQAQVEYNGSQQQSHLLITDFHRMILINQNSNVYFEEFIIIQWVSYEQKTGYFQFQLKDAIIKIYTSQQNQDKLKEFIIQKFKPYNRAYCTWCKELTVKDLLCSKCGATERHHGQLVFFSPTTAQLPPSGQFSVDIINKIPEKQIIDTGRLLRCQNALRVNFQPQKLLSKSAIALALNRMNQLKTQLFFPSISQLQRQVNSYPLPKIIALFGVDENLTKVSPDTAKFIRVLRYSVCKYGYCIGFGLDERCDPAVAVDEEVLTAERIDFKVDWSAFE</sequence>
<dbReference type="Pfam" id="PF00069">
    <property type="entry name" value="Pkinase"/>
    <property type="match status" value="1"/>
</dbReference>
<evidence type="ECO:0000256" key="3">
    <source>
        <dbReference type="ARBA" id="ARBA00022679"/>
    </source>
</evidence>
<evidence type="ECO:0000256" key="6">
    <source>
        <dbReference type="ARBA" id="ARBA00022840"/>
    </source>
</evidence>
<evidence type="ECO:0000256" key="8">
    <source>
        <dbReference type="ARBA" id="ARBA00048679"/>
    </source>
</evidence>
<keyword evidence="4 9" id="KW-0547">Nucleotide-binding</keyword>
<evidence type="ECO:0000259" key="10">
    <source>
        <dbReference type="PROSITE" id="PS50011"/>
    </source>
</evidence>
<dbReference type="InterPro" id="IPR050236">
    <property type="entry name" value="Ser_Thr_kinase_AGC"/>
</dbReference>
<evidence type="ECO:0000256" key="9">
    <source>
        <dbReference type="PROSITE-ProRule" id="PRU10141"/>
    </source>
</evidence>
<dbReference type="GO" id="GO:0005524">
    <property type="term" value="F:ATP binding"/>
    <property type="evidence" value="ECO:0007669"/>
    <property type="project" value="UniProtKB-UniRule"/>
</dbReference>
<evidence type="ECO:0000313" key="11">
    <source>
        <dbReference type="EMBL" id="EST41794.1"/>
    </source>
</evidence>
<dbReference type="PROSITE" id="PS00107">
    <property type="entry name" value="PROTEIN_KINASE_ATP"/>
    <property type="match status" value="1"/>
</dbReference>
<keyword evidence="3" id="KW-0808">Transferase</keyword>
<dbReference type="CDD" id="cd14014">
    <property type="entry name" value="STKc_PknB_like"/>
    <property type="match status" value="1"/>
</dbReference>
<dbReference type="EC" id="2.7.11.1" evidence="1"/>
<evidence type="ECO:0000256" key="2">
    <source>
        <dbReference type="ARBA" id="ARBA00022527"/>
    </source>
</evidence>
<comment type="catalytic activity">
    <reaction evidence="7">
        <text>L-threonyl-[protein] + ATP = O-phospho-L-threonyl-[protein] + ADP + H(+)</text>
        <dbReference type="Rhea" id="RHEA:46608"/>
        <dbReference type="Rhea" id="RHEA-COMP:11060"/>
        <dbReference type="Rhea" id="RHEA-COMP:11605"/>
        <dbReference type="ChEBI" id="CHEBI:15378"/>
        <dbReference type="ChEBI" id="CHEBI:30013"/>
        <dbReference type="ChEBI" id="CHEBI:30616"/>
        <dbReference type="ChEBI" id="CHEBI:61977"/>
        <dbReference type="ChEBI" id="CHEBI:456216"/>
        <dbReference type="EC" id="2.7.11.1"/>
    </reaction>
</comment>
<feature type="domain" description="Protein kinase" evidence="10">
    <location>
        <begin position="18"/>
        <end position="293"/>
    </location>
</feature>
<dbReference type="Proteomes" id="UP000018208">
    <property type="component" value="Unassembled WGS sequence"/>
</dbReference>
<evidence type="ECO:0000313" key="13">
    <source>
        <dbReference type="Proteomes" id="UP000018208"/>
    </source>
</evidence>
<evidence type="ECO:0000256" key="1">
    <source>
        <dbReference type="ARBA" id="ARBA00012513"/>
    </source>
</evidence>
<dbReference type="OrthoDB" id="347657at2759"/>
<evidence type="ECO:0000256" key="4">
    <source>
        <dbReference type="ARBA" id="ARBA00022741"/>
    </source>
</evidence>
<evidence type="ECO:0000256" key="5">
    <source>
        <dbReference type="ARBA" id="ARBA00022777"/>
    </source>
</evidence>
<keyword evidence="6 9" id="KW-0067">ATP-binding</keyword>